<feature type="compositionally biased region" description="Pro residues" evidence="2">
    <location>
        <begin position="289"/>
        <end position="298"/>
    </location>
</feature>
<sequence length="670" mass="71727">MTDRPGSPPPTDLGTTTTTSTSGDDAASSDLLAQLYRDRAALQQQLDDERRLRREAEDIIDQRQDEVYERDALVRALREELRKSSGGSSDHSGGSDHGHGHGHAGPDNGQRKAEPGRAPPPIPIPILAGPSPAVDPGLTKAQAKAAYAALIASIQSFVAARLAPVFAVPTRDLEAAIAAVHAATDADTLTPANRAAAAAADAPAPPPPAPSTYYTVARPRVLLRFMTPRARMFLRLKGADSVHFYAILIEFLRRRVFDEPYGGIFKLSGGPVPPLLLGDYDLGLSPTTPTSPPEPNSVPEPKTARGEGKRSLSGPRPLSKIEARLERVDGLARQLGALLHDIEAEPKSASVPVIGGPVPVPVSAALWPSRHPEARRFRVQLIDRILGVVPATLPSSTTAASARVAALARYIDTRVVHLSADLSRALLPLEMARQVAEAVAATTATPTSSSTTPPTTDAAARHAVDRRAATYASLERQVAADVVRPAVELAVALQLAVPEYSVRWLEHANDSPSLSVCEALGLDAQRIRFRGDKDDADDGDGDGDGDSSSNKNADEPYSFVFDITPALSMRNVDASNNGKDYVPNAVIYAQGVLVQQGQVGTERTFVHWLHETGIKPKDTFSVPKAWPKAGKELEERRKLRDERRRAEAEAMELATALEMSIQDAARRTIA</sequence>
<keyword evidence="4" id="KW-1185">Reference proteome</keyword>
<feature type="region of interest" description="Disordered" evidence="2">
    <location>
        <begin position="80"/>
        <end position="130"/>
    </location>
</feature>
<dbReference type="Proteomes" id="UP000018087">
    <property type="component" value="Unassembled WGS sequence"/>
</dbReference>
<feature type="region of interest" description="Disordered" evidence="2">
    <location>
        <begin position="1"/>
        <end position="29"/>
    </location>
</feature>
<proteinExistence type="predicted"/>
<dbReference type="OrthoDB" id="10498723at2759"/>
<feature type="compositionally biased region" description="Low complexity" evidence="2">
    <location>
        <begin position="278"/>
        <end position="288"/>
    </location>
</feature>
<dbReference type="EMBL" id="KI440844">
    <property type="protein sequence ID" value="ERT00412.1"/>
    <property type="molecule type" value="Genomic_DNA"/>
</dbReference>
<feature type="compositionally biased region" description="Pro residues" evidence="2">
    <location>
        <begin position="1"/>
        <end position="11"/>
    </location>
</feature>
<name>U7PZT1_SPOS1</name>
<reference evidence="4" key="1">
    <citation type="journal article" date="2014" name="Genome Announc.">
        <title>Genome sequence of the pathogenic fungus Sporothrix schenckii (ATCC 58251).</title>
        <authorList>
            <person name="Cuomo C.A."/>
            <person name="Rodriguez-Del Valle N."/>
            <person name="Perez-Sanchez L."/>
            <person name="Abouelleil A."/>
            <person name="Goldberg J."/>
            <person name="Young S."/>
            <person name="Zeng Q."/>
            <person name="Birren B.W."/>
        </authorList>
    </citation>
    <scope>NUCLEOTIDE SEQUENCE [LARGE SCALE GENOMIC DNA]</scope>
    <source>
        <strain evidence="4">ATCC 58251 / de Perez 2211183</strain>
    </source>
</reference>
<dbReference type="AlphaFoldDB" id="U7PZT1"/>
<feature type="coiled-coil region" evidence="1">
    <location>
        <begin position="629"/>
        <end position="656"/>
    </location>
</feature>
<evidence type="ECO:0000313" key="4">
    <source>
        <dbReference type="Proteomes" id="UP000018087"/>
    </source>
</evidence>
<feature type="region of interest" description="Disordered" evidence="2">
    <location>
        <begin position="531"/>
        <end position="555"/>
    </location>
</feature>
<gene>
    <name evidence="3" type="ORF">HMPREF1624_03783</name>
</gene>
<dbReference type="HOGENOM" id="CLU_410023_0_0_1"/>
<feature type="region of interest" description="Disordered" evidence="2">
    <location>
        <begin position="440"/>
        <end position="462"/>
    </location>
</feature>
<feature type="coiled-coil region" evidence="1">
    <location>
        <begin position="32"/>
        <end position="66"/>
    </location>
</feature>
<evidence type="ECO:0000313" key="3">
    <source>
        <dbReference type="EMBL" id="ERT00412.1"/>
    </source>
</evidence>
<feature type="compositionally biased region" description="Acidic residues" evidence="2">
    <location>
        <begin position="534"/>
        <end position="545"/>
    </location>
</feature>
<feature type="compositionally biased region" description="Low complexity" evidence="2">
    <location>
        <begin position="12"/>
        <end position="29"/>
    </location>
</feature>
<keyword evidence="1" id="KW-0175">Coiled coil</keyword>
<evidence type="ECO:0000256" key="2">
    <source>
        <dbReference type="SAM" id="MobiDB-lite"/>
    </source>
</evidence>
<organism evidence="3 4">
    <name type="scientific">Sporothrix schenckii (strain ATCC 58251 / de Perez 2211183)</name>
    <name type="common">Rose-picker's disease fungus</name>
    <dbReference type="NCBI Taxonomy" id="1391915"/>
    <lineage>
        <taxon>Eukaryota</taxon>
        <taxon>Fungi</taxon>
        <taxon>Dikarya</taxon>
        <taxon>Ascomycota</taxon>
        <taxon>Pezizomycotina</taxon>
        <taxon>Sordariomycetes</taxon>
        <taxon>Sordariomycetidae</taxon>
        <taxon>Ophiostomatales</taxon>
        <taxon>Ophiostomataceae</taxon>
        <taxon>Sporothrix</taxon>
    </lineage>
</organism>
<protein>
    <submittedName>
        <fullName evidence="3">Uncharacterized protein</fullName>
    </submittedName>
</protein>
<feature type="compositionally biased region" description="Low complexity" evidence="2">
    <location>
        <begin position="440"/>
        <end position="458"/>
    </location>
</feature>
<accession>U7PZT1</accession>
<evidence type="ECO:0000256" key="1">
    <source>
        <dbReference type="SAM" id="Coils"/>
    </source>
</evidence>
<feature type="region of interest" description="Disordered" evidence="2">
    <location>
        <begin position="278"/>
        <end position="316"/>
    </location>
</feature>